<proteinExistence type="inferred from homology"/>
<comment type="function">
    <text evidence="4">Required for polymorphic O-glycosylation of the serine-rich repeat protein in this bacteria. A stabilizing protein that is part of the accessory SecA2/SecY2 system specifically required to export serine-rich repeat cell wall proteins usually encoded upstream in the same operon. The GtfA-GtfB complex adds GlcNAc from UDP-GlcNAc to the substrate protein, attaching the first sugar residue. Stabilizes the glycosylation activity of GtfA. Has no N-acetylglucosaminyl transferase activity on its own.</text>
</comment>
<evidence type="ECO:0000313" key="6">
    <source>
        <dbReference type="Proteomes" id="UP000004959"/>
    </source>
</evidence>
<gene>
    <name evidence="4" type="primary">gtfB</name>
    <name evidence="5" type="ORF">OKIT_1864</name>
</gene>
<accession>G9WHE2</accession>
<comment type="pathway">
    <text evidence="1 4">Protein modification; protein glycosylation.</text>
</comment>
<dbReference type="NCBIfam" id="TIGR02919">
    <property type="entry name" value="accessory Sec system glycosylation chaperone GtfB"/>
    <property type="match status" value="1"/>
</dbReference>
<dbReference type="OrthoDB" id="2136618at2"/>
<name>G9WHE2_9LACO</name>
<evidence type="ECO:0000313" key="5">
    <source>
        <dbReference type="EMBL" id="EHN59934.1"/>
    </source>
</evidence>
<dbReference type="eggNOG" id="COG0438">
    <property type="taxonomic scope" value="Bacteria"/>
</dbReference>
<dbReference type="InterPro" id="IPR014268">
    <property type="entry name" value="GtfB"/>
</dbReference>
<comment type="subcellular location">
    <subcellularLocation>
        <location evidence="4">Cell membrane</location>
        <topology evidence="4">Peripheral membrane protein</topology>
    </subcellularLocation>
</comment>
<dbReference type="RefSeq" id="WP_007747361.1">
    <property type="nucleotide sequence ID" value="NZ_CM001398.1"/>
</dbReference>
<dbReference type="GO" id="GO:0005886">
    <property type="term" value="C:plasma membrane"/>
    <property type="evidence" value="ECO:0007669"/>
    <property type="project" value="UniProtKB-SubCell"/>
</dbReference>
<dbReference type="UniPathway" id="UPA00378"/>
<dbReference type="HOGENOM" id="CLU_050378_0_0_9"/>
<comment type="caution">
    <text evidence="5">The sequence shown here is derived from an EMBL/GenBank/DDBJ whole genome shotgun (WGS) entry which is preliminary data.</text>
</comment>
<evidence type="ECO:0000256" key="4">
    <source>
        <dbReference type="HAMAP-Rule" id="MF_01473"/>
    </source>
</evidence>
<keyword evidence="2 4" id="KW-1003">Cell membrane</keyword>
<dbReference type="GO" id="GO:0031647">
    <property type="term" value="P:regulation of protein stability"/>
    <property type="evidence" value="ECO:0007669"/>
    <property type="project" value="UniProtKB-UniRule"/>
</dbReference>
<evidence type="ECO:0000256" key="1">
    <source>
        <dbReference type="ARBA" id="ARBA00004922"/>
    </source>
</evidence>
<dbReference type="GO" id="GO:0016740">
    <property type="term" value="F:transferase activity"/>
    <property type="evidence" value="ECO:0007669"/>
    <property type="project" value="UniProtKB-KW"/>
</dbReference>
<dbReference type="STRING" id="336988.NT96_06500"/>
<dbReference type="PATRIC" id="fig|1045004.4.peg.1834"/>
<protein>
    <recommendedName>
        <fullName evidence="4">UDP-N-acetylglucosamine--peptide N-acetylglucosaminyltransferase stabilizing protein GtfB</fullName>
    </recommendedName>
    <alternativeName>
        <fullName evidence="4">Glycosyltransferase stabilizing protein GtfB</fullName>
    </alternativeName>
</protein>
<comment type="subunit">
    <text evidence="4">Forms a heterotetramer with 2 subunits each of GtfA and GtfB. Part of the accessory SecA2/SecY2 protein translocation apparatus.</text>
</comment>
<keyword evidence="6" id="KW-1185">Reference proteome</keyword>
<keyword evidence="3 4" id="KW-0472">Membrane</keyword>
<dbReference type="EMBL" id="AFVZ01000001">
    <property type="protein sequence ID" value="EHN59934.1"/>
    <property type="molecule type" value="Genomic_DNA"/>
</dbReference>
<reference evidence="5 6" key="1">
    <citation type="journal article" date="2012" name="PLoS ONE">
        <title>Functional divergence in the genus oenococcus as predicted by genome sequencing of the newly-described species, Oenococcus kitaharae.</title>
        <authorList>
            <person name="Borneman A.R."/>
            <person name="McCarthy J.M."/>
            <person name="Chambers P.J."/>
            <person name="Bartowsky E.J."/>
        </authorList>
    </citation>
    <scope>NUCLEOTIDE SEQUENCE [LARGE SCALE GENOMIC DNA]</scope>
    <source>
        <strain evidence="6">DSM17330</strain>
    </source>
</reference>
<dbReference type="Proteomes" id="UP000004959">
    <property type="component" value="Chromosome"/>
</dbReference>
<dbReference type="HAMAP" id="MF_01473">
    <property type="entry name" value="GtfB"/>
    <property type="match status" value="1"/>
</dbReference>
<keyword evidence="5" id="KW-0808">Transferase</keyword>
<sequence length="442" mass="50622">MINLFDNFNQASQDLYASLQLSGFHQPTIVINDNGFLPDQVQSPYAFFSTGNHDLQGKPKSFYEIPIPKFWEIRADGNAADIFDDGVKRGHMTYYLPLANHRIVSEVAWFNRQGKTQSIDHYDRFGRRFAETTCDENGHWFATSYFSLSGTETIIENHQTGDIILNYHAQVYSFPSKTDFVLFYLKEAHYKLDRIFYNSLSTPMLLSYSLKTPGNDVLFWDEALGEQIPGNMQVILNDDQQRTKQIIFQNQADFEQMMSSYQGEGLNKIHYLSFLFQYLRENTGKANALILTNSDQIEQLETLVRALPGMHFSIAALTEMSSKLMAFADFDNVDLYPNVPAPLISKLWADNDFYLDINHGNEILSAVRKAFLHQQLILSFQNTYHAADYVSPDLIYDAGNGDAMIKELQSLTADPDKLRIALAQQKHHLSTSTSDDYRHMLN</sequence>
<comment type="similarity">
    <text evidence="4">Belongs to the GtfB family.</text>
</comment>
<evidence type="ECO:0000256" key="3">
    <source>
        <dbReference type="ARBA" id="ARBA00023136"/>
    </source>
</evidence>
<dbReference type="AlphaFoldDB" id="G9WHE2"/>
<evidence type="ECO:0000256" key="2">
    <source>
        <dbReference type="ARBA" id="ARBA00022475"/>
    </source>
</evidence>
<dbReference type="GO" id="GO:0017122">
    <property type="term" value="C:protein N-acetylglucosaminyltransferase complex"/>
    <property type="evidence" value="ECO:0007669"/>
    <property type="project" value="UniProtKB-UniRule"/>
</dbReference>
<organism evidence="5 6">
    <name type="scientific">Oenococcus kitaharae DSM 17330</name>
    <dbReference type="NCBI Taxonomy" id="1045004"/>
    <lineage>
        <taxon>Bacteria</taxon>
        <taxon>Bacillati</taxon>
        <taxon>Bacillota</taxon>
        <taxon>Bacilli</taxon>
        <taxon>Lactobacillales</taxon>
        <taxon>Lactobacillaceae</taxon>
        <taxon>Oenococcus</taxon>
    </lineage>
</organism>